<dbReference type="GO" id="GO:0003677">
    <property type="term" value="F:DNA binding"/>
    <property type="evidence" value="ECO:0007669"/>
    <property type="project" value="TreeGrafter"/>
</dbReference>
<dbReference type="AlphaFoldDB" id="A0A6J1PZH7"/>
<dbReference type="InterPro" id="IPR050863">
    <property type="entry name" value="CenT-Element_Derived"/>
</dbReference>
<dbReference type="OrthoDB" id="7697906at2759"/>
<organism evidence="3 4">
    <name type="scientific">Temnothorax curvispinosus</name>
    <dbReference type="NCBI Taxonomy" id="300111"/>
    <lineage>
        <taxon>Eukaryota</taxon>
        <taxon>Metazoa</taxon>
        <taxon>Ecdysozoa</taxon>
        <taxon>Arthropoda</taxon>
        <taxon>Hexapoda</taxon>
        <taxon>Insecta</taxon>
        <taxon>Pterygota</taxon>
        <taxon>Neoptera</taxon>
        <taxon>Endopterygota</taxon>
        <taxon>Hymenoptera</taxon>
        <taxon>Apocrita</taxon>
        <taxon>Aculeata</taxon>
        <taxon>Formicoidea</taxon>
        <taxon>Formicidae</taxon>
        <taxon>Myrmicinae</taxon>
        <taxon>Temnothorax</taxon>
    </lineage>
</organism>
<keyword evidence="3" id="KW-1185">Reference proteome</keyword>
<accession>A0A6J1PZH7</accession>
<name>A0A6J1PZH7_9HYME</name>
<dbReference type="GO" id="GO:0005634">
    <property type="term" value="C:nucleus"/>
    <property type="evidence" value="ECO:0007669"/>
    <property type="project" value="TreeGrafter"/>
</dbReference>
<feature type="region of interest" description="Disordered" evidence="1">
    <location>
        <begin position="222"/>
        <end position="241"/>
    </location>
</feature>
<dbReference type="PANTHER" id="PTHR19303">
    <property type="entry name" value="TRANSPOSON"/>
    <property type="match status" value="1"/>
</dbReference>
<dbReference type="RefSeq" id="XP_024875307.1">
    <property type="nucleotide sequence ID" value="XM_025019539.1"/>
</dbReference>
<dbReference type="PANTHER" id="PTHR19303:SF74">
    <property type="entry name" value="POGO TRANSPOSABLE ELEMENT WITH KRAB DOMAIN"/>
    <property type="match status" value="1"/>
</dbReference>
<gene>
    <name evidence="4" type="primary">LOC112456787</name>
</gene>
<dbReference type="InterPro" id="IPR004875">
    <property type="entry name" value="DDE_SF_endonuclease_dom"/>
</dbReference>
<evidence type="ECO:0000259" key="2">
    <source>
        <dbReference type="Pfam" id="PF03184"/>
    </source>
</evidence>
<evidence type="ECO:0000256" key="1">
    <source>
        <dbReference type="SAM" id="MobiDB-lite"/>
    </source>
</evidence>
<dbReference type="Proteomes" id="UP000504618">
    <property type="component" value="Unplaced"/>
</dbReference>
<dbReference type="Pfam" id="PF03184">
    <property type="entry name" value="DDE_1"/>
    <property type="match status" value="1"/>
</dbReference>
<evidence type="ECO:0000313" key="3">
    <source>
        <dbReference type="Proteomes" id="UP000504618"/>
    </source>
</evidence>
<protein>
    <submittedName>
        <fullName evidence="4">Uncharacterized protein LOC112456787 isoform X1</fullName>
    </submittedName>
</protein>
<feature type="domain" description="DDE-1" evidence="2">
    <location>
        <begin position="31"/>
        <end position="177"/>
    </location>
</feature>
<reference evidence="4" key="1">
    <citation type="submission" date="2025-08" db="UniProtKB">
        <authorList>
            <consortium name="RefSeq"/>
        </authorList>
    </citation>
    <scope>IDENTIFICATION</scope>
    <source>
        <tissue evidence="4">Whole body</tissue>
    </source>
</reference>
<proteinExistence type="predicted"/>
<evidence type="ECO:0000313" key="4">
    <source>
        <dbReference type="RefSeq" id="XP_024875307.1"/>
    </source>
</evidence>
<dbReference type="GeneID" id="112456787"/>
<sequence>MDETAVYLSPQGGIVLAEKGKSVYDVATNDKENVTTLFTVNAAGEFAPPLTVYKYKRLPNACIESAPANWGIGETENGWMTTESFFEYFTTVFHRFLVENKIPLPIVVFLDGHVSHLSLQLCEFCKEKQIEICCFPSHATHILQPLDVAVFFPLKQKWKSLVRNWRIEHDGEDLQKHQVPSLLSRIITENDFSDTIKNGFKTCGLYPFDDNAVNYAKCIKENKKPNDDNPQTARIEPDQPKLTHRHYVESKIVSEVLERFKEKRVSNETWDADDRNAALYELWMKIIDDEKEESMTLEQQEEPMNLVALDVPTQSTAEASGLTVIDEISVENVLEIPFPEFASSDTRFNEHPNSWNSIIPKDIPTFLLFPYLMI</sequence>